<keyword evidence="3 6" id="KW-0418">Kinase</keyword>
<protein>
    <submittedName>
        <fullName evidence="6">Kinase Y4mE</fullName>
    </submittedName>
</protein>
<evidence type="ECO:0000313" key="7">
    <source>
        <dbReference type="Proteomes" id="UP000642509"/>
    </source>
</evidence>
<evidence type="ECO:0000259" key="4">
    <source>
        <dbReference type="Pfam" id="PF07804"/>
    </source>
</evidence>
<dbReference type="GO" id="GO:0016301">
    <property type="term" value="F:kinase activity"/>
    <property type="evidence" value="ECO:0007669"/>
    <property type="project" value="UniProtKB-KW"/>
</dbReference>
<name>A0ABQ2M3C7_9MICC</name>
<keyword evidence="2" id="KW-0808">Transferase</keyword>
<evidence type="ECO:0000313" key="6">
    <source>
        <dbReference type="EMBL" id="GGO46277.1"/>
    </source>
</evidence>
<proteinExistence type="inferred from homology"/>
<dbReference type="NCBIfam" id="TIGR03071">
    <property type="entry name" value="couple_hipA"/>
    <property type="match status" value="1"/>
</dbReference>
<dbReference type="Proteomes" id="UP000642509">
    <property type="component" value="Unassembled WGS sequence"/>
</dbReference>
<dbReference type="EMBL" id="BMLQ01000005">
    <property type="protein sequence ID" value="GGO46277.1"/>
    <property type="molecule type" value="Genomic_DNA"/>
</dbReference>
<evidence type="ECO:0000259" key="5">
    <source>
        <dbReference type="Pfam" id="PF13657"/>
    </source>
</evidence>
<reference evidence="7" key="1">
    <citation type="journal article" date="2019" name="Int. J. Syst. Evol. Microbiol.">
        <title>The Global Catalogue of Microorganisms (GCM) 10K type strain sequencing project: providing services to taxonomists for standard genome sequencing and annotation.</title>
        <authorList>
            <consortium name="The Broad Institute Genomics Platform"/>
            <consortium name="The Broad Institute Genome Sequencing Center for Infectious Disease"/>
            <person name="Wu L."/>
            <person name="Ma J."/>
        </authorList>
    </citation>
    <scope>NUCLEOTIDE SEQUENCE [LARGE SCALE GENOMIC DNA]</scope>
    <source>
        <strain evidence="7">CGMCC 1.7064</strain>
    </source>
</reference>
<dbReference type="PANTHER" id="PTHR37419:SF1">
    <property type="entry name" value="SERINE_THREONINE-PROTEIN KINASE TOXIN HIPA"/>
    <property type="match status" value="1"/>
</dbReference>
<dbReference type="Pfam" id="PF07804">
    <property type="entry name" value="HipA_C"/>
    <property type="match status" value="1"/>
</dbReference>
<evidence type="ECO:0000256" key="3">
    <source>
        <dbReference type="ARBA" id="ARBA00022777"/>
    </source>
</evidence>
<comment type="similarity">
    <text evidence="1">Belongs to the HipA Ser/Thr kinase family.</text>
</comment>
<organism evidence="6 7">
    <name type="scientific">Citricoccus zhacaiensis</name>
    <dbReference type="NCBI Taxonomy" id="489142"/>
    <lineage>
        <taxon>Bacteria</taxon>
        <taxon>Bacillati</taxon>
        <taxon>Actinomycetota</taxon>
        <taxon>Actinomycetes</taxon>
        <taxon>Micrococcales</taxon>
        <taxon>Micrococcaceae</taxon>
        <taxon>Citricoccus</taxon>
    </lineage>
</organism>
<dbReference type="Pfam" id="PF13657">
    <property type="entry name" value="Couple_hipA"/>
    <property type="match status" value="1"/>
</dbReference>
<dbReference type="InterPro" id="IPR012893">
    <property type="entry name" value="HipA-like_C"/>
</dbReference>
<dbReference type="InterPro" id="IPR052028">
    <property type="entry name" value="HipA_Ser/Thr_kinase"/>
</dbReference>
<dbReference type="RefSeq" id="WP_188806085.1">
    <property type="nucleotide sequence ID" value="NZ_BAAAOU010000011.1"/>
</dbReference>
<keyword evidence="7" id="KW-1185">Reference proteome</keyword>
<feature type="domain" description="HipA-like C-terminal" evidence="4">
    <location>
        <begin position="148"/>
        <end position="388"/>
    </location>
</feature>
<feature type="domain" description="HipA N-terminal subdomain 1" evidence="5">
    <location>
        <begin position="3"/>
        <end position="104"/>
    </location>
</feature>
<comment type="caution">
    <text evidence="6">The sequence shown here is derived from an EMBL/GenBank/DDBJ whole genome shotgun (WGS) entry which is preliminary data.</text>
</comment>
<sequence>MSLTIWIGGVPVATLEDAGARGGASLRYTDQCRAEHPDGTILLSIGMPVRAEPYPGIKARHFLDGLLPEDHVRDALARRKKLDSADTYGLLQEYGLDCAGAVQITDMGTTPDPAGSGVHLLTERELVQAVRGLPAAPLGTGVDHRVRSSLGGMQGKLTVVEAGGQLGLPLDGAPSTHILKPARLLEDGSQEWPGVAQGENFCLQVIRQAHDEGLVGTAAASRVRTVGHRDAILVERFDRATTDAGLQRIHQEDLAQALGISTKYQKSGIEMPRLRDVAGLLAKHSDLASRRALLERVLLGYILGDCDMHSRNLTVVLSGGRVDLSPAYDVVPTSVWPNHDRELSLWIGHSPMIDDVEYDDFLTEATGWGLRASAVRRTIREVCQAASTVMPRVIEQSKAEEWHHPILDDVMDQATGRIAKIAP</sequence>
<accession>A0ABQ2M3C7</accession>
<gene>
    <name evidence="6" type="ORF">GCM10010977_20870</name>
</gene>
<dbReference type="InterPro" id="IPR017508">
    <property type="entry name" value="HipA_N1"/>
</dbReference>
<dbReference type="PANTHER" id="PTHR37419">
    <property type="entry name" value="SERINE/THREONINE-PROTEIN KINASE TOXIN HIPA"/>
    <property type="match status" value="1"/>
</dbReference>
<evidence type="ECO:0000256" key="2">
    <source>
        <dbReference type="ARBA" id="ARBA00022679"/>
    </source>
</evidence>
<evidence type="ECO:0000256" key="1">
    <source>
        <dbReference type="ARBA" id="ARBA00010164"/>
    </source>
</evidence>